<evidence type="ECO:0000313" key="2">
    <source>
        <dbReference type="Proteomes" id="UP000321504"/>
    </source>
</evidence>
<protein>
    <submittedName>
        <fullName evidence="1">Uncharacterized protein</fullName>
    </submittedName>
</protein>
<dbReference type="RefSeq" id="WP_147725020.1">
    <property type="nucleotide sequence ID" value="NZ_VRMQ01000011.1"/>
</dbReference>
<dbReference type="AlphaFoldDB" id="A0AA46L1D0"/>
<comment type="caution">
    <text evidence="1">The sequence shown here is derived from an EMBL/GenBank/DDBJ whole genome shotgun (WGS) entry which is preliminary data.</text>
</comment>
<accession>A0AA46L1D0</accession>
<organism evidence="1 2">
    <name type="scientific">Vibrio parahaemolyticus</name>
    <dbReference type="NCBI Taxonomy" id="670"/>
    <lineage>
        <taxon>Bacteria</taxon>
        <taxon>Pseudomonadati</taxon>
        <taxon>Pseudomonadota</taxon>
        <taxon>Gammaproteobacteria</taxon>
        <taxon>Vibrionales</taxon>
        <taxon>Vibrionaceae</taxon>
        <taxon>Vibrio</taxon>
    </lineage>
</organism>
<dbReference type="EMBL" id="VRMQ01000011">
    <property type="protein sequence ID" value="TXN13627.1"/>
    <property type="molecule type" value="Genomic_DNA"/>
</dbReference>
<proteinExistence type="predicted"/>
<evidence type="ECO:0000313" key="1">
    <source>
        <dbReference type="EMBL" id="TXN13627.1"/>
    </source>
</evidence>
<sequence length="239" mass="27878">MRWYIGRTISKISELRSVDDDFLVRASESIQKKFRLVNYHSDKSKTSLYNSITDNDWKAVNLAFAYFGSMATWSSLSEEEINNAVKNVFESEAHIESFASQLHSIADNLSVLVYWAIPYVQNKIGDQSKVSIYKVRDSLESHHEALRKEIVHLTEMYEYKYLVAFTNLGKHQSLVDRSFVCNFETDEEHPNQVIFKSFVYKKNTYDSIKAFEFTDNYGRKIKEQYLRIGATLERELSNG</sequence>
<reference evidence="1 2" key="1">
    <citation type="submission" date="2019-08" db="EMBL/GenBank/DDBJ databases">
        <title>Emerging of two pre-pandemic pathogenic O4:KUT lineages of Vibrio parahaemolyticus in coastal eastern China.</title>
        <authorList>
            <person name="Yu H."/>
        </authorList>
    </citation>
    <scope>NUCLEOTIDE SEQUENCE [LARGE SCALE GENOMIC DNA]</scope>
    <source>
        <strain evidence="1 2">HZ17-383</strain>
    </source>
</reference>
<dbReference type="Proteomes" id="UP000321504">
    <property type="component" value="Unassembled WGS sequence"/>
</dbReference>
<name>A0AA46L1D0_VIBPH</name>
<gene>
    <name evidence="1" type="ORF">FVP01_23380</name>
</gene>